<dbReference type="AlphaFoldDB" id="A0A7X5TT98"/>
<evidence type="ECO:0000313" key="1">
    <source>
        <dbReference type="EMBL" id="NIH54396.1"/>
    </source>
</evidence>
<comment type="caution">
    <text evidence="1">The sequence shown here is derived from an EMBL/GenBank/DDBJ whole genome shotgun (WGS) entry which is preliminary data.</text>
</comment>
<evidence type="ECO:0000313" key="2">
    <source>
        <dbReference type="Proteomes" id="UP000541033"/>
    </source>
</evidence>
<name>A0A7X5TT98_9MICO</name>
<proteinExistence type="predicted"/>
<reference evidence="1 2" key="1">
    <citation type="submission" date="2020-02" db="EMBL/GenBank/DDBJ databases">
        <title>Sequencing the genomes of 1000 actinobacteria strains.</title>
        <authorList>
            <person name="Klenk H.-P."/>
        </authorList>
    </citation>
    <scope>NUCLEOTIDE SEQUENCE [LARGE SCALE GENOMIC DNA]</scope>
    <source>
        <strain evidence="1 2">DSM 27960</strain>
    </source>
</reference>
<sequence length="122" mass="13750">MTSRNTLHLDNAVLVVIPRGFDKLWGFRTQITVPLDSIVDVRVELQPKTIRTGLRYPGLSAFGKRSGTFHPGREKHYWNYSGRGEALAISIAPGHDFHRLYLSVENAESSRTELMNAVSARQ</sequence>
<keyword evidence="2" id="KW-1185">Reference proteome</keyword>
<dbReference type="Proteomes" id="UP000541033">
    <property type="component" value="Unassembled WGS sequence"/>
</dbReference>
<gene>
    <name evidence="1" type="ORF">FHX76_002292</name>
</gene>
<dbReference type="EMBL" id="JAAMOX010000002">
    <property type="protein sequence ID" value="NIH54396.1"/>
    <property type="molecule type" value="Genomic_DNA"/>
</dbReference>
<protein>
    <recommendedName>
        <fullName evidence="3">Bacterial Pleckstrin homology domain-containing protein</fullName>
    </recommendedName>
</protein>
<dbReference type="RefSeq" id="WP_167150780.1">
    <property type="nucleotide sequence ID" value="NZ_JAAMOX010000002.1"/>
</dbReference>
<evidence type="ECO:0008006" key="3">
    <source>
        <dbReference type="Google" id="ProtNLM"/>
    </source>
</evidence>
<accession>A0A7X5TT98</accession>
<organism evidence="1 2">
    <name type="scientific">Lysinibacter cavernae</name>
    <dbReference type="NCBI Taxonomy" id="1640652"/>
    <lineage>
        <taxon>Bacteria</taxon>
        <taxon>Bacillati</taxon>
        <taxon>Actinomycetota</taxon>
        <taxon>Actinomycetes</taxon>
        <taxon>Micrococcales</taxon>
        <taxon>Microbacteriaceae</taxon>
        <taxon>Lysinibacter</taxon>
    </lineage>
</organism>